<dbReference type="InterPro" id="IPR027417">
    <property type="entry name" value="P-loop_NTPase"/>
</dbReference>
<dbReference type="PROSITE" id="PS00211">
    <property type="entry name" value="ABC_TRANSPORTER_1"/>
    <property type="match status" value="1"/>
</dbReference>
<dbReference type="Gene3D" id="3.40.50.300">
    <property type="entry name" value="P-loop containing nucleotide triphosphate hydrolases"/>
    <property type="match status" value="1"/>
</dbReference>
<dbReference type="InterPro" id="IPR050093">
    <property type="entry name" value="ABC_SmlMolc_Importer"/>
</dbReference>
<dbReference type="InterPro" id="IPR013611">
    <property type="entry name" value="Transp-assoc_OB_typ2"/>
</dbReference>
<dbReference type="AlphaFoldDB" id="A0A2K9YYI4"/>
<proteinExistence type="inferred from homology"/>
<dbReference type="FunFam" id="3.40.50.300:FF:000425">
    <property type="entry name" value="Probable ABC transporter, ATP-binding subunit"/>
    <property type="match status" value="1"/>
</dbReference>
<protein>
    <submittedName>
        <fullName evidence="6">Fe3+/spermidine/putrescine ABC transporter ATP-binding protein</fullName>
    </submittedName>
</protein>
<keyword evidence="4 6" id="KW-0067">ATP-binding</keyword>
<dbReference type="InterPro" id="IPR003439">
    <property type="entry name" value="ABC_transporter-like_ATP-bd"/>
</dbReference>
<sequence>MYYYKLSKLYKSKILLNFHWLGINDKDNRQNWHAACNSFLMNKLDAKFLAGPHLRLVPETAQQSVTSTQNQGGPMQGIPNMAERKRLSVQGLTHSYGGQNAISDVAFDIEAGEIVALLGPSGCGKSTVLRAIAGLIQPKAGKIVLGERDLADVSARSRGVGMVFQNYALFPHLTVAENIAYPLACQKLPRAQRKARVEEMLSLVRLKDYGNRLPRELSGGQQQRVAVARAIAGRPSLLLLDEPFGALDRALRFDLQVELLHLQKTLGITTLIVTHDQEEAQSLANRLVLMNKGNVEQIDTPMTVYDRPKTLFVNTFIGQANLLNGTVLRLDAESTLIGLANDRTLLLPRRLNFTLGSKVTITFRPEEVRLSTQPSESALPVRMTVSVPLGPSLVHDLALEDGTGLRASEVRGPTTFIPEPGTPLFAEIDTARCHTFPAEPEIMSEETDQQR</sequence>
<gene>
    <name evidence="6" type="ORF">CUJ84_Chr000651</name>
</gene>
<feature type="domain" description="ABC transporter" evidence="5">
    <location>
        <begin position="87"/>
        <end position="317"/>
    </location>
</feature>
<dbReference type="SMART" id="SM00382">
    <property type="entry name" value="AAA"/>
    <property type="match status" value="1"/>
</dbReference>
<evidence type="ECO:0000313" key="7">
    <source>
        <dbReference type="Proteomes" id="UP000238523"/>
    </source>
</evidence>
<reference evidence="6 7" key="1">
    <citation type="submission" date="2017-11" db="EMBL/GenBank/DDBJ databases">
        <title>Complete genome of Rhizobium leguminosarum Norway, an ineffective micro-symbiont.</title>
        <authorList>
            <person name="Hoffrichter A."/>
            <person name="Liang J."/>
            <person name="Brachmann A."/>
            <person name="Marin M."/>
        </authorList>
    </citation>
    <scope>NUCLEOTIDE SEQUENCE [LARGE SCALE GENOMIC DNA]</scope>
    <source>
        <strain evidence="6 7">Norway</strain>
    </source>
</reference>
<evidence type="ECO:0000313" key="6">
    <source>
        <dbReference type="EMBL" id="AUW41058.1"/>
    </source>
</evidence>
<dbReference type="Gene3D" id="2.40.50.100">
    <property type="match status" value="1"/>
</dbReference>
<dbReference type="InterPro" id="IPR003593">
    <property type="entry name" value="AAA+_ATPase"/>
</dbReference>
<evidence type="ECO:0000256" key="2">
    <source>
        <dbReference type="ARBA" id="ARBA00022448"/>
    </source>
</evidence>
<dbReference type="Pfam" id="PF00005">
    <property type="entry name" value="ABC_tran"/>
    <property type="match status" value="1"/>
</dbReference>
<dbReference type="PROSITE" id="PS50893">
    <property type="entry name" value="ABC_TRANSPORTER_2"/>
    <property type="match status" value="1"/>
</dbReference>
<dbReference type="GO" id="GO:0016887">
    <property type="term" value="F:ATP hydrolysis activity"/>
    <property type="evidence" value="ECO:0007669"/>
    <property type="project" value="InterPro"/>
</dbReference>
<name>A0A2K9YYI4_RHILE</name>
<dbReference type="GO" id="GO:0005524">
    <property type="term" value="F:ATP binding"/>
    <property type="evidence" value="ECO:0007669"/>
    <property type="project" value="UniProtKB-KW"/>
</dbReference>
<evidence type="ECO:0000256" key="1">
    <source>
        <dbReference type="ARBA" id="ARBA00005417"/>
    </source>
</evidence>
<keyword evidence="2" id="KW-0813">Transport</keyword>
<dbReference type="InterPro" id="IPR008995">
    <property type="entry name" value="Mo/tungstate-bd_C_term_dom"/>
</dbReference>
<dbReference type="PANTHER" id="PTHR42781">
    <property type="entry name" value="SPERMIDINE/PUTRESCINE IMPORT ATP-BINDING PROTEIN POTA"/>
    <property type="match status" value="1"/>
</dbReference>
<dbReference type="SUPFAM" id="SSF50331">
    <property type="entry name" value="MOP-like"/>
    <property type="match status" value="1"/>
</dbReference>
<dbReference type="InterPro" id="IPR017871">
    <property type="entry name" value="ABC_transporter-like_CS"/>
</dbReference>
<keyword evidence="3" id="KW-0547">Nucleotide-binding</keyword>
<dbReference type="GO" id="GO:0015697">
    <property type="term" value="P:quaternary ammonium group transport"/>
    <property type="evidence" value="ECO:0007669"/>
    <property type="project" value="UniProtKB-ARBA"/>
</dbReference>
<dbReference type="Proteomes" id="UP000238523">
    <property type="component" value="Chromosome"/>
</dbReference>
<organism evidence="6 7">
    <name type="scientific">Rhizobium leguminosarum</name>
    <dbReference type="NCBI Taxonomy" id="384"/>
    <lineage>
        <taxon>Bacteria</taxon>
        <taxon>Pseudomonadati</taxon>
        <taxon>Pseudomonadota</taxon>
        <taxon>Alphaproteobacteria</taxon>
        <taxon>Hyphomicrobiales</taxon>
        <taxon>Rhizobiaceae</taxon>
        <taxon>Rhizobium/Agrobacterium group</taxon>
        <taxon>Rhizobium</taxon>
    </lineage>
</organism>
<accession>A0A2K9YYI4</accession>
<evidence type="ECO:0000256" key="3">
    <source>
        <dbReference type="ARBA" id="ARBA00022741"/>
    </source>
</evidence>
<dbReference type="SUPFAM" id="SSF52540">
    <property type="entry name" value="P-loop containing nucleoside triphosphate hydrolases"/>
    <property type="match status" value="1"/>
</dbReference>
<evidence type="ECO:0000259" key="5">
    <source>
        <dbReference type="PROSITE" id="PS50893"/>
    </source>
</evidence>
<dbReference type="EMBL" id="CP025012">
    <property type="protein sequence ID" value="AUW41058.1"/>
    <property type="molecule type" value="Genomic_DNA"/>
</dbReference>
<dbReference type="Pfam" id="PF08402">
    <property type="entry name" value="TOBE_2"/>
    <property type="match status" value="1"/>
</dbReference>
<dbReference type="PANTHER" id="PTHR42781:SF4">
    <property type="entry name" value="SPERMIDINE_PUTRESCINE IMPORT ATP-BINDING PROTEIN POTA"/>
    <property type="match status" value="1"/>
</dbReference>
<evidence type="ECO:0000256" key="4">
    <source>
        <dbReference type="ARBA" id="ARBA00022840"/>
    </source>
</evidence>
<comment type="similarity">
    <text evidence="1">Belongs to the ABC transporter superfamily.</text>
</comment>